<evidence type="ECO:0000256" key="6">
    <source>
        <dbReference type="ARBA" id="ARBA00022989"/>
    </source>
</evidence>
<keyword evidence="9 13" id="KW-0066">ATP synthesis</keyword>
<gene>
    <name evidence="13" type="primary">atpF</name>
    <name evidence="15" type="ORF">MIZ03_4809</name>
</gene>
<keyword evidence="5 13" id="KW-0375">Hydrogen ion transport</keyword>
<dbReference type="RefSeq" id="WP_223906295.1">
    <property type="nucleotide sequence ID" value="NZ_AP024238.1"/>
</dbReference>
<feature type="compositionally biased region" description="Basic and acidic residues" evidence="14">
    <location>
        <begin position="57"/>
        <end position="84"/>
    </location>
</feature>
<feature type="region of interest" description="Disordered" evidence="14">
    <location>
        <begin position="52"/>
        <end position="84"/>
    </location>
</feature>
<sequence length="266" mass="30137">MLIDWFTVGAQTLNFLILVWLMKRFLYQPVLDAIDAREQRIAQELADAAQKQAQAQQEREEFQKKNTDFDQQRDTQRSQLKDEISTERQRLLDEARQAANALQIKRQEALISELQTLQHDIARRSREEVLGIANQVLTDLADTTLEARMVEVFTQRLRELDVAAKTELTQALNTAANPVQVRSAFVLSPQQQAAIRSALADTLSSEIQMQFDTTPGLISGIELSANGWKLAWNMADSLASLEQRIAELVQAQTEQQKHAAEPEKTP</sequence>
<dbReference type="InterPro" id="IPR017707">
    <property type="entry name" value="Alt_ATP_synth_F0_bsu"/>
</dbReference>
<evidence type="ECO:0000256" key="8">
    <source>
        <dbReference type="ARBA" id="ARBA00023136"/>
    </source>
</evidence>
<dbReference type="PANTHER" id="PTHR33445">
    <property type="entry name" value="ATP SYNTHASE SUBUNIT B', CHLOROPLASTIC"/>
    <property type="match status" value="1"/>
</dbReference>
<keyword evidence="2 13" id="KW-0813">Transport</keyword>
<evidence type="ECO:0000256" key="4">
    <source>
        <dbReference type="ARBA" id="ARBA00022692"/>
    </source>
</evidence>
<proteinExistence type="inferred from homology"/>
<evidence type="ECO:0000256" key="14">
    <source>
        <dbReference type="SAM" id="MobiDB-lite"/>
    </source>
</evidence>
<reference evidence="15 16" key="1">
    <citation type="journal article" date="2021" name="Microbiol. Spectr.">
        <title>A Single Bacterium Capable of Oxidation and Reduction of Iron at Circumneutral pH.</title>
        <authorList>
            <person name="Kato S."/>
            <person name="Ohkuma M."/>
        </authorList>
    </citation>
    <scope>NUCLEOTIDE SEQUENCE [LARGE SCALE GENOMIC DNA]</scope>
    <source>
        <strain evidence="15 16">MIZ03</strain>
    </source>
</reference>
<organism evidence="15 16">
    <name type="scientific">Rhodoferax lithotrophicus</name>
    <dbReference type="NCBI Taxonomy" id="2798804"/>
    <lineage>
        <taxon>Bacteria</taxon>
        <taxon>Pseudomonadati</taxon>
        <taxon>Pseudomonadota</taxon>
        <taxon>Betaproteobacteria</taxon>
        <taxon>Burkholderiales</taxon>
        <taxon>Comamonadaceae</taxon>
        <taxon>Rhodoferax</taxon>
    </lineage>
</organism>
<name>A0ABN6DCY0_9BURK</name>
<evidence type="ECO:0000256" key="11">
    <source>
        <dbReference type="ARBA" id="ARBA00025614"/>
    </source>
</evidence>
<accession>A0ABN6DCY0</accession>
<comment type="function">
    <text evidence="10 13">F(1)F(0) ATP synthase produces ATP from ADP in the presence of a proton or sodium gradient. F-type ATPases consist of two structural domains, F(1) containing the extramembraneous catalytic core and F(0) containing the membrane proton channel, linked together by a central stalk and a peripheral stalk. During catalysis, ATP synthesis in the catalytic domain of F(1) is coupled via a rotary mechanism of the central stalk subunits to proton translocation.</text>
</comment>
<evidence type="ECO:0000313" key="16">
    <source>
        <dbReference type="Proteomes" id="UP000824366"/>
    </source>
</evidence>
<keyword evidence="16" id="KW-1185">Reference proteome</keyword>
<keyword evidence="13" id="KW-1003">Cell membrane</keyword>
<comment type="function">
    <text evidence="11">Component of the F(0) channel, it forms part of the peripheral stalk, linking F(1) to F(0). The b'-subunit is a diverged and duplicated form of b found in plants and photosynthetic bacteria.</text>
</comment>
<evidence type="ECO:0000313" key="15">
    <source>
        <dbReference type="EMBL" id="BCO29885.1"/>
    </source>
</evidence>
<keyword evidence="4 13" id="KW-0812">Transmembrane</keyword>
<protein>
    <recommendedName>
        <fullName evidence="13">ATP synthase subunit b</fullName>
    </recommendedName>
    <alternativeName>
        <fullName evidence="13">ATP synthase F(0) sector subunit b</fullName>
    </alternativeName>
    <alternativeName>
        <fullName evidence="13">ATPase subunit I</fullName>
    </alternativeName>
    <alternativeName>
        <fullName evidence="13">F-type ATPase subunit b</fullName>
        <shortName evidence="13">F-ATPase subunit b</shortName>
    </alternativeName>
</protein>
<keyword evidence="6 13" id="KW-1133">Transmembrane helix</keyword>
<dbReference type="Pfam" id="PF00430">
    <property type="entry name" value="ATP-synt_B"/>
    <property type="match status" value="1"/>
</dbReference>
<comment type="similarity">
    <text evidence="1 13">Belongs to the ATPase B chain family.</text>
</comment>
<evidence type="ECO:0000256" key="1">
    <source>
        <dbReference type="ARBA" id="ARBA00005513"/>
    </source>
</evidence>
<keyword evidence="7 13" id="KW-0406">Ion transport</keyword>
<dbReference type="NCBIfam" id="TIGR03321">
    <property type="entry name" value="alt_F1F0_F0_B"/>
    <property type="match status" value="1"/>
</dbReference>
<evidence type="ECO:0000256" key="12">
    <source>
        <dbReference type="ARBA" id="ARBA00037847"/>
    </source>
</evidence>
<dbReference type="InterPro" id="IPR002146">
    <property type="entry name" value="ATP_synth_b/b'su_bac/chlpt"/>
</dbReference>
<comment type="subunit">
    <text evidence="13">F-type ATPases have 2 components, F(1) - the catalytic core - and F(0) - the membrane proton channel. F(1) has five subunits: alpha(3), beta(3), gamma(1), delta(1), epsilon(1). F(0) has three main subunits: a(1), b(2) and c(10-14). The alpha and beta chains form an alternating ring which encloses part of the gamma chain. F(1) is attached to F(0) by a central stalk formed by the gamma and epsilon chains, while a peripheral stalk is formed by the delta and b chains.</text>
</comment>
<dbReference type="HAMAP" id="MF_01398">
    <property type="entry name" value="ATP_synth_b_bprime"/>
    <property type="match status" value="1"/>
</dbReference>
<dbReference type="EMBL" id="AP024238">
    <property type="protein sequence ID" value="BCO29885.1"/>
    <property type="molecule type" value="Genomic_DNA"/>
</dbReference>
<comment type="subcellular location">
    <subcellularLocation>
        <location evidence="13">Cell membrane</location>
        <topology evidence="13">Single-pass membrane protein</topology>
    </subcellularLocation>
    <subcellularLocation>
        <location evidence="12">Endomembrane system</location>
        <topology evidence="12">Single-pass membrane protein</topology>
    </subcellularLocation>
</comment>
<evidence type="ECO:0000256" key="5">
    <source>
        <dbReference type="ARBA" id="ARBA00022781"/>
    </source>
</evidence>
<evidence type="ECO:0000256" key="3">
    <source>
        <dbReference type="ARBA" id="ARBA00022547"/>
    </source>
</evidence>
<evidence type="ECO:0000256" key="2">
    <source>
        <dbReference type="ARBA" id="ARBA00022448"/>
    </source>
</evidence>
<keyword evidence="3 13" id="KW-0138">CF(0)</keyword>
<dbReference type="CDD" id="cd06503">
    <property type="entry name" value="ATP-synt_Fo_b"/>
    <property type="match status" value="1"/>
</dbReference>
<evidence type="ECO:0000256" key="7">
    <source>
        <dbReference type="ARBA" id="ARBA00023065"/>
    </source>
</evidence>
<dbReference type="InterPro" id="IPR050059">
    <property type="entry name" value="ATP_synthase_B_chain"/>
</dbReference>
<evidence type="ECO:0000256" key="10">
    <source>
        <dbReference type="ARBA" id="ARBA00025198"/>
    </source>
</evidence>
<evidence type="ECO:0000256" key="9">
    <source>
        <dbReference type="ARBA" id="ARBA00023310"/>
    </source>
</evidence>
<evidence type="ECO:0000256" key="13">
    <source>
        <dbReference type="HAMAP-Rule" id="MF_01398"/>
    </source>
</evidence>
<dbReference type="PANTHER" id="PTHR33445:SF2">
    <property type="entry name" value="ATP SYNTHASE SUBUNIT B', CHLOROPLASTIC"/>
    <property type="match status" value="1"/>
</dbReference>
<keyword evidence="8 13" id="KW-0472">Membrane</keyword>
<dbReference type="Proteomes" id="UP000824366">
    <property type="component" value="Chromosome"/>
</dbReference>